<evidence type="ECO:0000256" key="2">
    <source>
        <dbReference type="ARBA" id="ARBA00022475"/>
    </source>
</evidence>
<dbReference type="Proteomes" id="UP001142810">
    <property type="component" value="Unassembled WGS sequence"/>
</dbReference>
<feature type="transmembrane region" description="Helical" evidence="6">
    <location>
        <begin position="38"/>
        <end position="60"/>
    </location>
</feature>
<protein>
    <submittedName>
        <fullName evidence="7">ATP synthase subunit I</fullName>
    </submittedName>
</protein>
<feature type="transmembrane region" description="Helical" evidence="6">
    <location>
        <begin position="12"/>
        <end position="32"/>
    </location>
</feature>
<accession>A0ABT3P7Y1</accession>
<feature type="transmembrane region" description="Helical" evidence="6">
    <location>
        <begin position="81"/>
        <end position="99"/>
    </location>
</feature>
<evidence type="ECO:0000313" key="8">
    <source>
        <dbReference type="Proteomes" id="UP001142810"/>
    </source>
</evidence>
<proteinExistence type="predicted"/>
<evidence type="ECO:0000256" key="3">
    <source>
        <dbReference type="ARBA" id="ARBA00022692"/>
    </source>
</evidence>
<feature type="transmembrane region" description="Helical" evidence="6">
    <location>
        <begin position="105"/>
        <end position="122"/>
    </location>
</feature>
<comment type="subcellular location">
    <subcellularLocation>
        <location evidence="1">Cell membrane</location>
        <topology evidence="1">Multi-pass membrane protein</topology>
    </subcellularLocation>
</comment>
<name>A0ABT3P7Y1_9ALTE</name>
<organism evidence="7 8">
    <name type="scientific">Alteromonas aquimaris</name>
    <dbReference type="NCBI Taxonomy" id="2998417"/>
    <lineage>
        <taxon>Bacteria</taxon>
        <taxon>Pseudomonadati</taxon>
        <taxon>Pseudomonadota</taxon>
        <taxon>Gammaproteobacteria</taxon>
        <taxon>Alteromonadales</taxon>
        <taxon>Alteromonadaceae</taxon>
        <taxon>Alteromonas/Salinimonas group</taxon>
        <taxon>Alteromonas</taxon>
    </lineage>
</organism>
<dbReference type="Pfam" id="PF03899">
    <property type="entry name" value="ATP-synt_I"/>
    <property type="match status" value="1"/>
</dbReference>
<evidence type="ECO:0000256" key="4">
    <source>
        <dbReference type="ARBA" id="ARBA00022989"/>
    </source>
</evidence>
<evidence type="ECO:0000256" key="1">
    <source>
        <dbReference type="ARBA" id="ARBA00004651"/>
    </source>
</evidence>
<keyword evidence="2" id="KW-1003">Cell membrane</keyword>
<comment type="caution">
    <text evidence="7">The sequence shown here is derived from an EMBL/GenBank/DDBJ whole genome shotgun (WGS) entry which is preliminary data.</text>
</comment>
<keyword evidence="5 6" id="KW-0472">Membrane</keyword>
<evidence type="ECO:0000313" key="7">
    <source>
        <dbReference type="EMBL" id="MCW8108883.1"/>
    </source>
</evidence>
<dbReference type="EMBL" id="JAPFRD010000011">
    <property type="protein sequence ID" value="MCW8108883.1"/>
    <property type="molecule type" value="Genomic_DNA"/>
</dbReference>
<keyword evidence="3 6" id="KW-0812">Transmembrane</keyword>
<gene>
    <name evidence="7" type="ORF">OPS25_10300</name>
</gene>
<sequence>MEITEKGKKLARIGALYQCIVAVLLSVIIAIAGMKIWALSFAIGAVISIVPNGVFALFAFRYSGATKNRLVVKSFNQGAKVKLLITVILFVVAFVQFTIEPLALFAGFVITAASYWLAFFRAG</sequence>
<evidence type="ECO:0000256" key="5">
    <source>
        <dbReference type="ARBA" id="ARBA00023136"/>
    </source>
</evidence>
<keyword evidence="4 6" id="KW-1133">Transmembrane helix</keyword>
<dbReference type="RefSeq" id="WP_265617638.1">
    <property type="nucleotide sequence ID" value="NZ_JAPFRD010000011.1"/>
</dbReference>
<dbReference type="InterPro" id="IPR005598">
    <property type="entry name" value="ATP_synth_I"/>
</dbReference>
<keyword evidence="8" id="KW-1185">Reference proteome</keyword>
<reference evidence="7" key="1">
    <citation type="submission" date="2022-11" db="EMBL/GenBank/DDBJ databases">
        <title>Alteromonas sp. nov., isolated from sea water of the Qingdao.</title>
        <authorList>
            <person name="Wang Q."/>
        </authorList>
    </citation>
    <scope>NUCLEOTIDE SEQUENCE</scope>
    <source>
        <strain evidence="7">ASW11-7</strain>
    </source>
</reference>
<evidence type="ECO:0000256" key="6">
    <source>
        <dbReference type="SAM" id="Phobius"/>
    </source>
</evidence>